<evidence type="ECO:0000313" key="2">
    <source>
        <dbReference type="EMBL" id="KJK83278.1"/>
    </source>
</evidence>
<dbReference type="GO" id="GO:0005737">
    <property type="term" value="C:cytoplasm"/>
    <property type="evidence" value="ECO:0007669"/>
    <property type="project" value="TreeGrafter"/>
</dbReference>
<reference evidence="3" key="1">
    <citation type="journal article" date="2014" name="BMC Genomics">
        <title>The genome sequence of the biocontrol fungus Metarhizium anisopliae and comparative genomics of Metarhizium species.</title>
        <authorList>
            <person name="Pattemore J.A."/>
            <person name="Hane J.K."/>
            <person name="Williams A.H."/>
            <person name="Wilson B.A."/>
            <person name="Stodart B.J."/>
            <person name="Ash G.J."/>
        </authorList>
    </citation>
    <scope>NUCLEOTIDE SEQUENCE [LARGE SCALE GENOMIC DNA]</scope>
    <source>
        <strain evidence="3">BRIP 53293</strain>
    </source>
</reference>
<dbReference type="PANTHER" id="PTHR45982:SF1">
    <property type="entry name" value="REGULATOR OF CHROMOSOME CONDENSATION"/>
    <property type="match status" value="1"/>
</dbReference>
<dbReference type="PROSITE" id="PS50012">
    <property type="entry name" value="RCC1_3"/>
    <property type="match status" value="2"/>
</dbReference>
<dbReference type="Proteomes" id="UP000054544">
    <property type="component" value="Unassembled WGS sequence"/>
</dbReference>
<dbReference type="EMBL" id="KE384721">
    <property type="protein sequence ID" value="KJK83278.1"/>
    <property type="molecule type" value="Genomic_DNA"/>
</dbReference>
<dbReference type="OrthoDB" id="5370059at2759"/>
<feature type="repeat" description="RCC1" evidence="1">
    <location>
        <begin position="268"/>
        <end position="323"/>
    </location>
</feature>
<proteinExistence type="predicted"/>
<dbReference type="STRING" id="1291518.A0A0D9PAX5"/>
<dbReference type="InterPro" id="IPR051553">
    <property type="entry name" value="Ran_GTPase-activating"/>
</dbReference>
<keyword evidence="3" id="KW-1185">Reference proteome</keyword>
<dbReference type="Gene3D" id="2.130.10.30">
    <property type="entry name" value="Regulator of chromosome condensation 1/beta-lactamase-inhibitor protein II"/>
    <property type="match status" value="1"/>
</dbReference>
<dbReference type="SUPFAM" id="SSF50985">
    <property type="entry name" value="RCC1/BLIP-II"/>
    <property type="match status" value="1"/>
</dbReference>
<dbReference type="AlphaFoldDB" id="A0A0D9PAX5"/>
<name>A0A0D9PAX5_METAN</name>
<organism evidence="2 3">
    <name type="scientific">Metarhizium anisopliae BRIP 53293</name>
    <dbReference type="NCBI Taxonomy" id="1291518"/>
    <lineage>
        <taxon>Eukaryota</taxon>
        <taxon>Fungi</taxon>
        <taxon>Dikarya</taxon>
        <taxon>Ascomycota</taxon>
        <taxon>Pezizomycotina</taxon>
        <taxon>Sordariomycetes</taxon>
        <taxon>Hypocreomycetidae</taxon>
        <taxon>Hypocreales</taxon>
        <taxon>Clavicipitaceae</taxon>
        <taxon>Metarhizium</taxon>
    </lineage>
</organism>
<evidence type="ECO:0000313" key="3">
    <source>
        <dbReference type="Proteomes" id="UP000054544"/>
    </source>
</evidence>
<gene>
    <name evidence="2" type="ORF">H634G_01407</name>
</gene>
<dbReference type="PANTHER" id="PTHR45982">
    <property type="entry name" value="REGULATOR OF CHROMOSOME CONDENSATION"/>
    <property type="match status" value="1"/>
</dbReference>
<accession>A0A0D9PAX5</accession>
<protein>
    <submittedName>
        <fullName evidence="2">Uncharacterized protein</fullName>
    </submittedName>
</protein>
<feature type="repeat" description="RCC1" evidence="1">
    <location>
        <begin position="213"/>
        <end position="267"/>
    </location>
</feature>
<dbReference type="InterPro" id="IPR000408">
    <property type="entry name" value="Reg_chr_condens"/>
</dbReference>
<dbReference type="Pfam" id="PF13540">
    <property type="entry name" value="RCC1_2"/>
    <property type="match status" value="1"/>
</dbReference>
<sequence>MTAARLAPLISFNAWNQLCFVPESGDVAEPKDLSTFTKVLDDDCLERPRAGLYYTLVRGRAGYYRAGIGVETASDEDIQRSYRACRAGNGLTVIFDGPTSAEITGMRLGPNKHFLTVHPCYDDFVSKSNPTSWPCNSQVQEVASFAAGFIILYQNGEVATMGDPRYQDCLAREVTSDEPADQPGFVPDLINLGEPIKHVTAGGYCLAALTQSGSIYIWGRRCTGQRQSGHSAFAELCGIPNYLGVDGDKDVQDVALGDSHAIALTTDGTVYVIGRNDNGQLGLRQGVDMVAKTWTKVKLGVPDGCQVVGVAAGPKSSFILTAQKTGVT</sequence>
<dbReference type="InterPro" id="IPR009091">
    <property type="entry name" value="RCC1/BLIP-II"/>
</dbReference>
<dbReference type="GO" id="GO:0005085">
    <property type="term" value="F:guanyl-nucleotide exchange factor activity"/>
    <property type="evidence" value="ECO:0007669"/>
    <property type="project" value="TreeGrafter"/>
</dbReference>
<evidence type="ECO:0000256" key="1">
    <source>
        <dbReference type="PROSITE-ProRule" id="PRU00235"/>
    </source>
</evidence>